<gene>
    <name evidence="2" type="ORF">ACFQ4B_20875</name>
</gene>
<organism evidence="2 3">
    <name type="scientific">Paenibacillus vulneris</name>
    <dbReference type="NCBI Taxonomy" id="1133364"/>
    <lineage>
        <taxon>Bacteria</taxon>
        <taxon>Bacillati</taxon>
        <taxon>Bacillota</taxon>
        <taxon>Bacilli</taxon>
        <taxon>Bacillales</taxon>
        <taxon>Paenibacillaceae</taxon>
        <taxon>Paenibacillus</taxon>
    </lineage>
</organism>
<accession>A0ABW3UQC7</accession>
<evidence type="ECO:0000313" key="2">
    <source>
        <dbReference type="EMBL" id="MFD1222576.1"/>
    </source>
</evidence>
<dbReference type="EMBL" id="JBHTLU010000031">
    <property type="protein sequence ID" value="MFD1222576.1"/>
    <property type="molecule type" value="Genomic_DNA"/>
</dbReference>
<evidence type="ECO:0000256" key="1">
    <source>
        <dbReference type="SAM" id="SignalP"/>
    </source>
</evidence>
<name>A0ABW3UQC7_9BACL</name>
<feature type="signal peptide" evidence="1">
    <location>
        <begin position="1"/>
        <end position="23"/>
    </location>
</feature>
<comment type="caution">
    <text evidence="2">The sequence shown here is derived from an EMBL/GenBank/DDBJ whole genome shotgun (WGS) entry which is preliminary data.</text>
</comment>
<evidence type="ECO:0000313" key="3">
    <source>
        <dbReference type="Proteomes" id="UP001597180"/>
    </source>
</evidence>
<feature type="chain" id="PRO_5046833239" evidence="1">
    <location>
        <begin position="24"/>
        <end position="354"/>
    </location>
</feature>
<dbReference type="Proteomes" id="UP001597180">
    <property type="component" value="Unassembled WGS sequence"/>
</dbReference>
<protein>
    <submittedName>
        <fullName evidence="2">Stalk domain-containing protein</fullName>
    </submittedName>
</protein>
<sequence>MGRLSFFTGLCAGIGLSLCTAAAASDTIQAMLFPSKVHILLNGSVKEIHENEDPVINYNNKAYIPLRAFAEAMGAAVQYRPTADGTKNIIDIYAGMSESDFTSQDLEGYVSLAHPSIQYAGKNNQTGFTDLKMSGFLRVNKDLFNKKIQLDILDQQDQIIGSTDMDFFNDLQEGDIVPLNQTIHVRGDMHSYRIRVNDTWSMTTTTGYHDGMLLMDEGLVFGMGRLDPARRGLVHSLQFKNQGKQPIRIEPLHIEFQIVKVEPAGDRPLFQHKLAPLEGTVPVYAWYDAKLPVWDLKDLDGRFVAPGKYAAQIILPDSLTYWTEGISEPQYLNKPSRFVRWEYDITQSDLDAMK</sequence>
<keyword evidence="1" id="KW-0732">Signal</keyword>
<reference evidence="3" key="1">
    <citation type="journal article" date="2019" name="Int. J. Syst. Evol. Microbiol.">
        <title>The Global Catalogue of Microorganisms (GCM) 10K type strain sequencing project: providing services to taxonomists for standard genome sequencing and annotation.</title>
        <authorList>
            <consortium name="The Broad Institute Genomics Platform"/>
            <consortium name="The Broad Institute Genome Sequencing Center for Infectious Disease"/>
            <person name="Wu L."/>
            <person name="Ma J."/>
        </authorList>
    </citation>
    <scope>NUCLEOTIDE SEQUENCE [LARGE SCALE GENOMIC DNA]</scope>
    <source>
        <strain evidence="3">CCUG 53270</strain>
    </source>
</reference>
<dbReference type="RefSeq" id="WP_345588213.1">
    <property type="nucleotide sequence ID" value="NZ_BAABJG010000015.1"/>
</dbReference>
<proteinExistence type="predicted"/>
<keyword evidence="3" id="KW-1185">Reference proteome</keyword>